<evidence type="ECO:0000313" key="7">
    <source>
        <dbReference type="Proteomes" id="UP000069443"/>
    </source>
</evidence>
<dbReference type="Gene3D" id="3.40.366.10">
    <property type="entry name" value="Malonyl-Coenzyme A Acyl Carrier Protein, domain 2"/>
    <property type="match status" value="1"/>
</dbReference>
<dbReference type="SUPFAM" id="SSF52151">
    <property type="entry name" value="FabD/lysophospholipase-like"/>
    <property type="match status" value="1"/>
</dbReference>
<dbReference type="GO" id="GO:0005829">
    <property type="term" value="C:cytosol"/>
    <property type="evidence" value="ECO:0007669"/>
    <property type="project" value="TreeGrafter"/>
</dbReference>
<keyword evidence="3" id="KW-0012">Acyltransferase</keyword>
<keyword evidence="7" id="KW-1185">Reference proteome</keyword>
<reference evidence="7" key="2">
    <citation type="submission" date="2016-02" db="EMBL/GenBank/DDBJ databases">
        <title>Draft genome sequence of five rapidly growing Mycobacterium species.</title>
        <authorList>
            <person name="Katahira K."/>
            <person name="Gotou Y."/>
            <person name="Iida K."/>
            <person name="Ogura Y."/>
            <person name="Hayashi T."/>
        </authorList>
    </citation>
    <scope>NUCLEOTIDE SEQUENCE [LARGE SCALE GENOMIC DNA]</scope>
    <source>
        <strain evidence="7">JCM15298</strain>
    </source>
</reference>
<dbReference type="GO" id="GO:0004314">
    <property type="term" value="F:[acyl-carrier-protein] S-malonyltransferase activity"/>
    <property type="evidence" value="ECO:0007669"/>
    <property type="project" value="UniProtKB-EC"/>
</dbReference>
<comment type="caution">
    <text evidence="6">The sequence shown here is derived from an EMBL/GenBank/DDBJ whole genome shotgun (WGS) entry which is preliminary data.</text>
</comment>
<accession>A0A100WBB1</accession>
<evidence type="ECO:0000256" key="4">
    <source>
        <dbReference type="ARBA" id="ARBA00048462"/>
    </source>
</evidence>
<gene>
    <name evidence="6" type="primary">mdcH</name>
    <name evidence="6" type="ORF">RMCC_1941</name>
</gene>
<evidence type="ECO:0000256" key="3">
    <source>
        <dbReference type="ARBA" id="ARBA00023315"/>
    </source>
</evidence>
<dbReference type="EC" id="2.3.1.39" evidence="1"/>
<dbReference type="STRING" id="228230.RMCC_1941"/>
<dbReference type="InterPro" id="IPR050858">
    <property type="entry name" value="Mal-CoA-ACP_Trans/PKS_FabD"/>
</dbReference>
<dbReference type="Pfam" id="PF00698">
    <property type="entry name" value="Acyl_transf_1"/>
    <property type="match status" value="1"/>
</dbReference>
<dbReference type="PANTHER" id="PTHR42681:SF1">
    <property type="entry name" value="MALONYL-COA-ACYL CARRIER PROTEIN TRANSACYLASE, MITOCHONDRIAL"/>
    <property type="match status" value="1"/>
</dbReference>
<dbReference type="InterPro" id="IPR014043">
    <property type="entry name" value="Acyl_transferase_dom"/>
</dbReference>
<dbReference type="Proteomes" id="UP000069443">
    <property type="component" value="Unassembled WGS sequence"/>
</dbReference>
<dbReference type="InterPro" id="IPR016036">
    <property type="entry name" value="Malonyl_transacylase_ACP-bd"/>
</dbReference>
<dbReference type="InterPro" id="IPR016035">
    <property type="entry name" value="Acyl_Trfase/lysoPLipase"/>
</dbReference>
<comment type="catalytic activity">
    <reaction evidence="4">
        <text>holo-[ACP] + malonyl-CoA = malonyl-[ACP] + CoA</text>
        <dbReference type="Rhea" id="RHEA:41792"/>
        <dbReference type="Rhea" id="RHEA-COMP:9623"/>
        <dbReference type="Rhea" id="RHEA-COMP:9685"/>
        <dbReference type="ChEBI" id="CHEBI:57287"/>
        <dbReference type="ChEBI" id="CHEBI:57384"/>
        <dbReference type="ChEBI" id="CHEBI:64479"/>
        <dbReference type="ChEBI" id="CHEBI:78449"/>
        <dbReference type="EC" id="2.3.1.39"/>
    </reaction>
</comment>
<evidence type="ECO:0000256" key="1">
    <source>
        <dbReference type="ARBA" id="ARBA00013258"/>
    </source>
</evidence>
<name>A0A100WBB1_MYCCR</name>
<dbReference type="SMART" id="SM00827">
    <property type="entry name" value="PKS_AT"/>
    <property type="match status" value="1"/>
</dbReference>
<evidence type="ECO:0000259" key="5">
    <source>
        <dbReference type="SMART" id="SM00827"/>
    </source>
</evidence>
<reference evidence="7" key="1">
    <citation type="journal article" date="2016" name="Genome Announc.">
        <title>Draft Genome Sequences of Five Rapidly Growing Mycobacterium Species, M. thermoresistibile, M. fortuitum subsp. acetamidolyticum, M. canariasense, M. brisbanense, and M. novocastrense.</title>
        <authorList>
            <person name="Katahira K."/>
            <person name="Ogura Y."/>
            <person name="Gotoh Y."/>
            <person name="Hayashi T."/>
        </authorList>
    </citation>
    <scope>NUCLEOTIDE SEQUENCE [LARGE SCALE GENOMIC DNA]</scope>
    <source>
        <strain evidence="7">JCM15298</strain>
    </source>
</reference>
<dbReference type="GO" id="GO:0006633">
    <property type="term" value="P:fatty acid biosynthetic process"/>
    <property type="evidence" value="ECO:0007669"/>
    <property type="project" value="TreeGrafter"/>
</dbReference>
<dbReference type="OrthoDB" id="3543921at2"/>
<dbReference type="InterPro" id="IPR001227">
    <property type="entry name" value="Ac_transferase_dom_sf"/>
</dbReference>
<protein>
    <recommendedName>
        <fullName evidence="1">[acyl-carrier-protein] S-malonyltransferase</fullName>
        <ecNumber evidence="1">2.3.1.39</ecNumber>
    </recommendedName>
</protein>
<proteinExistence type="predicted"/>
<evidence type="ECO:0000313" key="6">
    <source>
        <dbReference type="EMBL" id="GAS94975.1"/>
    </source>
</evidence>
<dbReference type="Gene3D" id="3.30.70.250">
    <property type="entry name" value="Malonyl-CoA ACP transacylase, ACP-binding"/>
    <property type="match status" value="1"/>
</dbReference>
<dbReference type="SUPFAM" id="SSF55048">
    <property type="entry name" value="Probable ACP-binding domain of malonyl-CoA ACP transacylase"/>
    <property type="match status" value="1"/>
</dbReference>
<organism evidence="6 7">
    <name type="scientific">Mycolicibacterium canariasense</name>
    <name type="common">Mycobacterium canariasense</name>
    <dbReference type="NCBI Taxonomy" id="228230"/>
    <lineage>
        <taxon>Bacteria</taxon>
        <taxon>Bacillati</taxon>
        <taxon>Actinomycetota</taxon>
        <taxon>Actinomycetes</taxon>
        <taxon>Mycobacteriales</taxon>
        <taxon>Mycobacteriaceae</taxon>
        <taxon>Mycolicibacterium</taxon>
    </lineage>
</organism>
<dbReference type="AlphaFoldDB" id="A0A100WBB1"/>
<evidence type="ECO:0000256" key="2">
    <source>
        <dbReference type="ARBA" id="ARBA00022679"/>
    </source>
</evidence>
<dbReference type="RefSeq" id="WP_062656215.1">
    <property type="nucleotide sequence ID" value="NZ_BCSY01000036.1"/>
</dbReference>
<feature type="domain" description="Malonyl-CoA:ACP transacylase (MAT)" evidence="5">
    <location>
        <begin position="6"/>
        <end position="296"/>
    </location>
</feature>
<dbReference type="EMBL" id="BCSY01000036">
    <property type="protein sequence ID" value="GAS94975.1"/>
    <property type="molecule type" value="Genomic_DNA"/>
</dbReference>
<sequence>MNLALLFPGQGSQQPDMLHTLPASPAITATLAQSPTGIDSAAALASTANTQRALLVAGVACARALVDDYGLTPQFVAGHSAGAFAAAVTAGVLTLSEALEVVAVRGRAMEEACAGGEWGMAAVTGLPERTARQLVARIATEEDPLWVANINGATQTVVSGSTRALQRMAAAADTAGATDYRRLAVTVASHCPLQQATATELARRLADVPRRTPTAHYLTNTGGRAVLSADAVLEDLAAAVARPVCWYDAMRLLPELGVTCAVEARPGDILTRLLASTAPGIEALSLQDHSLASAAYRARGTRGPL</sequence>
<dbReference type="PANTHER" id="PTHR42681">
    <property type="entry name" value="MALONYL-COA-ACYL CARRIER PROTEIN TRANSACYLASE, MITOCHONDRIAL"/>
    <property type="match status" value="1"/>
</dbReference>
<keyword evidence="2" id="KW-0808">Transferase</keyword>